<dbReference type="VEuPathDB" id="TrichDB:TVAG_344030"/>
<keyword evidence="1" id="KW-1133">Transmembrane helix</keyword>
<gene>
    <name evidence="2" type="ORF">TVAG_344030</name>
</gene>
<dbReference type="InParanoid" id="A2E7M4"/>
<feature type="transmembrane region" description="Helical" evidence="1">
    <location>
        <begin position="21"/>
        <end position="47"/>
    </location>
</feature>
<dbReference type="Proteomes" id="UP000001542">
    <property type="component" value="Unassembled WGS sequence"/>
</dbReference>
<dbReference type="VEuPathDB" id="TrichDB:TVAGG3_0598110"/>
<dbReference type="RefSeq" id="XP_001323532.1">
    <property type="nucleotide sequence ID" value="XM_001323497.1"/>
</dbReference>
<dbReference type="CDD" id="cd21669">
    <property type="entry name" value="SMP_SF"/>
    <property type="match status" value="1"/>
</dbReference>
<accession>A2E7M4</accession>
<organism evidence="2 3">
    <name type="scientific">Trichomonas vaginalis (strain ATCC PRA-98 / G3)</name>
    <dbReference type="NCBI Taxonomy" id="412133"/>
    <lineage>
        <taxon>Eukaryota</taxon>
        <taxon>Metamonada</taxon>
        <taxon>Parabasalia</taxon>
        <taxon>Trichomonadida</taxon>
        <taxon>Trichomonadidae</taxon>
        <taxon>Trichomonas</taxon>
    </lineage>
</organism>
<reference evidence="2" key="2">
    <citation type="journal article" date="2007" name="Science">
        <title>Draft genome sequence of the sexually transmitted pathogen Trichomonas vaginalis.</title>
        <authorList>
            <person name="Carlton J.M."/>
            <person name="Hirt R.P."/>
            <person name="Silva J.C."/>
            <person name="Delcher A.L."/>
            <person name="Schatz M."/>
            <person name="Zhao Q."/>
            <person name="Wortman J.R."/>
            <person name="Bidwell S.L."/>
            <person name="Alsmark U.C.M."/>
            <person name="Besteiro S."/>
            <person name="Sicheritz-Ponten T."/>
            <person name="Noel C.J."/>
            <person name="Dacks J.B."/>
            <person name="Foster P.G."/>
            <person name="Simillion C."/>
            <person name="Van de Peer Y."/>
            <person name="Miranda-Saavedra D."/>
            <person name="Barton G.J."/>
            <person name="Westrop G.D."/>
            <person name="Mueller S."/>
            <person name="Dessi D."/>
            <person name="Fiori P.L."/>
            <person name="Ren Q."/>
            <person name="Paulsen I."/>
            <person name="Zhang H."/>
            <person name="Bastida-Corcuera F.D."/>
            <person name="Simoes-Barbosa A."/>
            <person name="Brown M.T."/>
            <person name="Hayes R.D."/>
            <person name="Mukherjee M."/>
            <person name="Okumura C.Y."/>
            <person name="Schneider R."/>
            <person name="Smith A.J."/>
            <person name="Vanacova S."/>
            <person name="Villalvazo M."/>
            <person name="Haas B.J."/>
            <person name="Pertea M."/>
            <person name="Feldblyum T.V."/>
            <person name="Utterback T.R."/>
            <person name="Shu C.L."/>
            <person name="Osoegawa K."/>
            <person name="de Jong P.J."/>
            <person name="Hrdy I."/>
            <person name="Horvathova L."/>
            <person name="Zubacova Z."/>
            <person name="Dolezal P."/>
            <person name="Malik S.B."/>
            <person name="Logsdon J.M. Jr."/>
            <person name="Henze K."/>
            <person name="Gupta A."/>
            <person name="Wang C.C."/>
            <person name="Dunne R.L."/>
            <person name="Upcroft J.A."/>
            <person name="Upcroft P."/>
            <person name="White O."/>
            <person name="Salzberg S.L."/>
            <person name="Tang P."/>
            <person name="Chiu C.-H."/>
            <person name="Lee Y.-S."/>
            <person name="Embley T.M."/>
            <person name="Coombs G.H."/>
            <person name="Mottram J.C."/>
            <person name="Tachezy J."/>
            <person name="Fraser-Liggett C.M."/>
            <person name="Johnson P.J."/>
        </authorList>
    </citation>
    <scope>NUCLEOTIDE SEQUENCE [LARGE SCALE GENOMIC DNA]</scope>
    <source>
        <strain evidence="2">G3</strain>
    </source>
</reference>
<dbReference type="EMBL" id="DS113321">
    <property type="protein sequence ID" value="EAY11309.1"/>
    <property type="molecule type" value="Genomic_DNA"/>
</dbReference>
<evidence type="ECO:0000256" key="1">
    <source>
        <dbReference type="SAM" id="Phobius"/>
    </source>
</evidence>
<dbReference type="AlphaFoldDB" id="A2E7M4"/>
<name>A2E7M4_TRIV3</name>
<keyword evidence="1" id="KW-0472">Membrane</keyword>
<keyword evidence="1" id="KW-0812">Transmembrane</keyword>
<keyword evidence="3" id="KW-1185">Reference proteome</keyword>
<evidence type="ECO:0000313" key="2">
    <source>
        <dbReference type="EMBL" id="EAY11309.1"/>
    </source>
</evidence>
<dbReference type="OrthoDB" id="10431369at2759"/>
<reference evidence="2" key="1">
    <citation type="submission" date="2006-10" db="EMBL/GenBank/DDBJ databases">
        <authorList>
            <person name="Amadeo P."/>
            <person name="Zhao Q."/>
            <person name="Wortman J."/>
            <person name="Fraser-Liggett C."/>
            <person name="Carlton J."/>
        </authorList>
    </citation>
    <scope>NUCLEOTIDE SEQUENCE</scope>
    <source>
        <strain evidence="2">G3</strain>
    </source>
</reference>
<proteinExistence type="predicted"/>
<sequence>MKKEVNPRTLFIQKIALLTVTAALSLFFATHHMLYLCFFFIPILFVLQNAPDYIMLNTQDDVNKKFGPPKIGKEEAANYLTKFLEILWPNIFSQERVEQFKESLQWVVDQQKIPYLEKLILKEIKLGNTSPQITFVKIPEKPKAAKNSLIFELQAIYYPTFVLNSVLFLKNPSIDVKVSFNNLTVQFDMLVQFEFKEEPELPEIPFCTAMDFSLTKNPQIIGFDVTVANMTSLFNGEDLKKRMSSAASNTIWGLCGQPNGFLWERNSSVWKIATVFGKFAMKRSSMKLRDLRRDSQIRQDALEHIRKYKIAMPLALVCTAYKDAETTTKYFQMLVDFSDKYNIDAFDDFVAKVSGWNPSPDELTSIMSLTYDFIFDWFSKFSKRNIEMKKGLTKECETRIGKIMTFINFLSSQKKNCPQAFEKLGVERKIDLLFNVISTTQKELIKNRK</sequence>
<evidence type="ECO:0000313" key="3">
    <source>
        <dbReference type="Proteomes" id="UP000001542"/>
    </source>
</evidence>
<dbReference type="KEGG" id="tva:4769262"/>
<protein>
    <submittedName>
        <fullName evidence="2">Uncharacterized protein</fullName>
    </submittedName>
</protein>